<dbReference type="RefSeq" id="WP_367725730.1">
    <property type="nucleotide sequence ID" value="NZ_JBFOCI010000008.1"/>
</dbReference>
<protein>
    <submittedName>
        <fullName evidence="2">Alpha/beta fold hydrolase</fullName>
    </submittedName>
</protein>
<sequence length="256" mass="27079">MKFFAHDGFDLAYIDQSPSPAAETVLLIHGFASTHMVNWVSPGWVKTLTDAGYRTVALDNRGHGASTKSYDPADYTPQKMAGDASALLDALGVERAHVMGYSMGARVAAFLALAEPAQVATLILGGLGSGLVDGVGDWDPIAEALRADDPASVTHPRGKAFRAFADQTRSDREALAACITTSRVELSEADVARITQPTLVAVGTKDDIGGSAEELAALMPNAQSFAIEGRDHMLAVGDRTFKKRALEFLAEHPING</sequence>
<keyword evidence="2" id="KW-0378">Hydrolase</keyword>
<proteinExistence type="predicted"/>
<evidence type="ECO:0000313" key="3">
    <source>
        <dbReference type="Proteomes" id="UP001556196"/>
    </source>
</evidence>
<dbReference type="InterPro" id="IPR000073">
    <property type="entry name" value="AB_hydrolase_1"/>
</dbReference>
<gene>
    <name evidence="2" type="ORF">ABUE31_21020</name>
</gene>
<dbReference type="Proteomes" id="UP001556196">
    <property type="component" value="Unassembled WGS sequence"/>
</dbReference>
<dbReference type="Pfam" id="PF00561">
    <property type="entry name" value="Abhydrolase_1"/>
    <property type="match status" value="1"/>
</dbReference>
<keyword evidence="3" id="KW-1185">Reference proteome</keyword>
<dbReference type="InterPro" id="IPR050266">
    <property type="entry name" value="AB_hydrolase_sf"/>
</dbReference>
<comment type="caution">
    <text evidence="2">The sequence shown here is derived from an EMBL/GenBank/DDBJ whole genome shotgun (WGS) entry which is preliminary data.</text>
</comment>
<dbReference type="InterPro" id="IPR029058">
    <property type="entry name" value="AB_hydrolase_fold"/>
</dbReference>
<dbReference type="PANTHER" id="PTHR43798">
    <property type="entry name" value="MONOACYLGLYCEROL LIPASE"/>
    <property type="match status" value="1"/>
</dbReference>
<feature type="domain" description="AB hydrolase-1" evidence="1">
    <location>
        <begin position="24"/>
        <end position="158"/>
    </location>
</feature>
<evidence type="ECO:0000313" key="2">
    <source>
        <dbReference type="EMBL" id="MEW9808480.1"/>
    </source>
</evidence>
<dbReference type="EMBL" id="JBFOCI010000008">
    <property type="protein sequence ID" value="MEW9808480.1"/>
    <property type="molecule type" value="Genomic_DNA"/>
</dbReference>
<evidence type="ECO:0000259" key="1">
    <source>
        <dbReference type="Pfam" id="PF00561"/>
    </source>
</evidence>
<name>A0ABV3R5Y2_9HYPH</name>
<dbReference type="SUPFAM" id="SSF53474">
    <property type="entry name" value="alpha/beta-Hydrolases"/>
    <property type="match status" value="1"/>
</dbReference>
<accession>A0ABV3R5Y2</accession>
<reference evidence="2 3" key="1">
    <citation type="submission" date="2024-06" db="EMBL/GenBank/DDBJ databases">
        <authorList>
            <person name="Tuo L."/>
        </authorList>
    </citation>
    <scope>NUCLEOTIDE SEQUENCE [LARGE SCALE GENOMIC DNA]</scope>
    <source>
        <strain evidence="2 3">ZMM04-5</strain>
    </source>
</reference>
<organism evidence="2 3">
    <name type="scientific">Mesorhizobium marinum</name>
    <dbReference type="NCBI Taxonomy" id="3228790"/>
    <lineage>
        <taxon>Bacteria</taxon>
        <taxon>Pseudomonadati</taxon>
        <taxon>Pseudomonadota</taxon>
        <taxon>Alphaproteobacteria</taxon>
        <taxon>Hyphomicrobiales</taxon>
        <taxon>Phyllobacteriaceae</taxon>
        <taxon>Mesorhizobium</taxon>
    </lineage>
</organism>
<dbReference type="Gene3D" id="3.40.50.1820">
    <property type="entry name" value="alpha/beta hydrolase"/>
    <property type="match status" value="1"/>
</dbReference>
<dbReference type="PANTHER" id="PTHR43798:SF5">
    <property type="entry name" value="MONOACYLGLYCEROL LIPASE ABHD6"/>
    <property type="match status" value="1"/>
</dbReference>
<dbReference type="GO" id="GO:0016787">
    <property type="term" value="F:hydrolase activity"/>
    <property type="evidence" value="ECO:0007669"/>
    <property type="project" value="UniProtKB-KW"/>
</dbReference>